<feature type="region of interest" description="Disordered" evidence="2">
    <location>
        <begin position="179"/>
        <end position="304"/>
    </location>
</feature>
<dbReference type="PaxDb" id="246196-MSMEI_6253"/>
<accession>A0R646</accession>
<feature type="compositionally biased region" description="Basic residues" evidence="2">
    <location>
        <begin position="18"/>
        <end position="27"/>
    </location>
</feature>
<evidence type="ECO:0000259" key="4">
    <source>
        <dbReference type="Pfam" id="PF03816"/>
    </source>
</evidence>
<name>A0R646_MYCS2</name>
<evidence type="ECO:0000313" key="5">
    <source>
        <dbReference type="EMBL" id="ABK74597.1"/>
    </source>
</evidence>
<dbReference type="EMBL" id="CP000480">
    <property type="protein sequence ID" value="ABK74597.1"/>
    <property type="molecule type" value="Genomic_DNA"/>
</dbReference>
<feature type="region of interest" description="Disordered" evidence="2">
    <location>
        <begin position="107"/>
        <end position="129"/>
    </location>
</feature>
<evidence type="ECO:0000256" key="3">
    <source>
        <dbReference type="SAM" id="Phobius"/>
    </source>
</evidence>
<dbReference type="PATRIC" id="fig|246196.19.peg.6248"/>
<dbReference type="SMR" id="A0R646"/>
<keyword evidence="3" id="KW-1133">Transmembrane helix</keyword>
<dbReference type="NCBIfam" id="TIGR00350">
    <property type="entry name" value="lytR_cpsA_psr"/>
    <property type="match status" value="1"/>
</dbReference>
<dbReference type="InterPro" id="IPR050922">
    <property type="entry name" value="LytR/CpsA/Psr_CW_biosynth"/>
</dbReference>
<dbReference type="PRINTS" id="PR01217">
    <property type="entry name" value="PRICHEXTENSN"/>
</dbReference>
<feature type="compositionally biased region" description="Low complexity" evidence="2">
    <location>
        <begin position="260"/>
        <end position="272"/>
    </location>
</feature>
<feature type="transmembrane region" description="Helical" evidence="3">
    <location>
        <begin position="312"/>
        <end position="331"/>
    </location>
</feature>
<dbReference type="Proteomes" id="UP000000757">
    <property type="component" value="Chromosome"/>
</dbReference>
<dbReference type="Pfam" id="PF03816">
    <property type="entry name" value="LytR_cpsA_psr"/>
    <property type="match status" value="1"/>
</dbReference>
<dbReference type="PANTHER" id="PTHR33392:SF6">
    <property type="entry name" value="POLYISOPRENYL-TEICHOIC ACID--PEPTIDOGLYCAN TEICHOIC ACID TRANSFERASE TAGU"/>
    <property type="match status" value="1"/>
</dbReference>
<dbReference type="PANTHER" id="PTHR33392">
    <property type="entry name" value="POLYISOPRENYL-TEICHOIC ACID--PEPTIDOGLYCAN TEICHOIC ACID TRANSFERASE TAGU"/>
    <property type="match status" value="1"/>
</dbReference>
<protein>
    <submittedName>
        <fullName evidence="5">Transcriptional regulator</fullName>
    </submittedName>
</protein>
<dbReference type="eggNOG" id="COG1316">
    <property type="taxonomic scope" value="Bacteria"/>
</dbReference>
<feature type="compositionally biased region" description="Low complexity" evidence="2">
    <location>
        <begin position="285"/>
        <end position="294"/>
    </location>
</feature>
<feature type="compositionally biased region" description="Low complexity" evidence="2">
    <location>
        <begin position="107"/>
        <end position="120"/>
    </location>
</feature>
<evidence type="ECO:0000256" key="2">
    <source>
        <dbReference type="SAM" id="MobiDB-lite"/>
    </source>
</evidence>
<evidence type="ECO:0000313" key="6">
    <source>
        <dbReference type="Proteomes" id="UP000000757"/>
    </source>
</evidence>
<keyword evidence="3" id="KW-0812">Transmembrane</keyword>
<sequence>MAQRNRPQGHRPGPPAGARRRPRRPRPRRADRVTRARVLRRGPHPGPECRRRTRRVVRHVVAHPGAARLGLCQRVGRGDHRRGFPAHPPAPTRHQPHAGVGALGAAARGLPPLPGLQRGPGQSGDGPGVRLRVAAHRAAVAADHRPHSDRRGRVRRVCPVGATSRLVAVAATYIAEMNGFTPADGDRDPRMRRPGTPRPSGEPSQFIRRDPNYRPPQPPPRPAPPPPARRVPPPPPRQAPPPPPRRPAAPPPAPPPPGRSPGQSPGQSSRPPRQFPPPPTRRKTSTPTAAAQSAPPAPTVRKPRRRRRWGRIVLALLMIAVLAGAGAMIWVDTSLQRIPALAGYPERPAAGRGTTWLLVGSDSREGLTPEQQASLTTGGDLGTGRTDTILLVHIPALGSSTPATMVSIPRDSYVEIPGYGEDKINAAFALGGAPLLAQTVESATGLRLDHYAEIGFGGFASLVDAVGGVTVCPAEPISDPLAGIDLPAGCQELDGRTALGFVRTRATARADLDRMIHQREFMSGLLHRAASPAVWLNPLRWSPMMRAATGTLAVDEDAHVWNLARLAWSLRGDPVTMTVPIGEFGSNGSGDVVMWDSDAAPRLFEALRTDAPVPPDVLENAVN</sequence>
<dbReference type="AlphaFoldDB" id="A0R646"/>
<evidence type="ECO:0000256" key="1">
    <source>
        <dbReference type="ARBA" id="ARBA00006068"/>
    </source>
</evidence>
<keyword evidence="3" id="KW-0472">Membrane</keyword>
<gene>
    <name evidence="5" type="ordered locus">MSMEG_6421</name>
</gene>
<feature type="compositionally biased region" description="Pro residues" evidence="2">
    <location>
        <begin position="213"/>
        <end position="259"/>
    </location>
</feature>
<organism evidence="5 6">
    <name type="scientific">Mycolicibacterium smegmatis (strain ATCC 700084 / mc(2)155)</name>
    <name type="common">Mycobacterium smegmatis</name>
    <dbReference type="NCBI Taxonomy" id="246196"/>
    <lineage>
        <taxon>Bacteria</taxon>
        <taxon>Bacillati</taxon>
        <taxon>Actinomycetota</taxon>
        <taxon>Actinomycetes</taxon>
        <taxon>Mycobacteriales</taxon>
        <taxon>Mycobacteriaceae</taxon>
        <taxon>Mycolicibacterium</taxon>
    </lineage>
</organism>
<comment type="similarity">
    <text evidence="1">Belongs to the LytR/CpsA/Psr (LCP) family.</text>
</comment>
<reference evidence="5 6" key="1">
    <citation type="submission" date="2006-10" db="EMBL/GenBank/DDBJ databases">
        <authorList>
            <person name="Fleischmann R.D."/>
            <person name="Dodson R.J."/>
            <person name="Haft D.H."/>
            <person name="Merkel J.S."/>
            <person name="Nelson W.C."/>
            <person name="Fraser C.M."/>
        </authorList>
    </citation>
    <scope>NUCLEOTIDE SEQUENCE [LARGE SCALE GENOMIC DNA]</scope>
    <source>
        <strain evidence="6">ATCC 700084 / mc(2)155</strain>
    </source>
</reference>
<dbReference type="InterPro" id="IPR004474">
    <property type="entry name" value="LytR_CpsA_psr"/>
</dbReference>
<keyword evidence="6" id="KW-1185">Reference proteome</keyword>
<dbReference type="OrthoDB" id="9782542at2"/>
<feature type="domain" description="Cell envelope-related transcriptional attenuator" evidence="4">
    <location>
        <begin position="385"/>
        <end position="530"/>
    </location>
</feature>
<dbReference type="STRING" id="246196.MSMEG_6421"/>
<feature type="region of interest" description="Disordered" evidence="2">
    <location>
        <begin position="1"/>
        <end position="52"/>
    </location>
</feature>
<dbReference type="Gene3D" id="3.40.630.190">
    <property type="entry name" value="LCP protein"/>
    <property type="match status" value="1"/>
</dbReference>
<proteinExistence type="inferred from homology"/>
<dbReference type="KEGG" id="msm:MSMEG_6421"/>